<reference evidence="1 2" key="1">
    <citation type="journal article" date="2012" name="J. Bacteriol.">
        <title>Draft Genome Sequence of the Soil Bacterium Burkholderia terrae Strain BS001, Which Interacts with Fungal Surface Structures.</title>
        <authorList>
            <person name="Nazir R."/>
            <person name="Hansen M.A."/>
            <person name="Sorensen S."/>
            <person name="van Elsas J.D."/>
        </authorList>
    </citation>
    <scope>NUCLEOTIDE SEQUENCE [LARGE SCALE GENOMIC DNA]</scope>
    <source>
        <strain evidence="1 2">BS001</strain>
    </source>
</reference>
<keyword evidence="2" id="KW-1185">Reference proteome</keyword>
<organism evidence="1 2">
    <name type="scientific">Paraburkholderia hospita</name>
    <dbReference type="NCBI Taxonomy" id="169430"/>
    <lineage>
        <taxon>Bacteria</taxon>
        <taxon>Pseudomonadati</taxon>
        <taxon>Pseudomonadota</taxon>
        <taxon>Betaproteobacteria</taxon>
        <taxon>Burkholderiales</taxon>
        <taxon>Burkholderiaceae</taxon>
        <taxon>Paraburkholderia</taxon>
    </lineage>
</organism>
<gene>
    <name evidence="1" type="ORF">WQE_42764</name>
</gene>
<evidence type="ECO:0008006" key="3">
    <source>
        <dbReference type="Google" id="ProtNLM"/>
    </source>
</evidence>
<sequence>MNAWHLATATITCLVIVACSRRESVFSLSPVHTAISPVSASTVSECVLERWKNGTRDLRAGKVGDAMTLRAQALFDGASIGLRIRSVGGATSVEYYQRRRARPLYWAMVSGCLQQKASDTAGDVSEPHS</sequence>
<dbReference type="Proteomes" id="UP000004980">
    <property type="component" value="Unassembled WGS sequence"/>
</dbReference>
<protein>
    <recommendedName>
        <fullName evidence="3">Lipoprotein</fullName>
    </recommendedName>
</protein>
<name>A0ABN0F7X7_9BURK</name>
<proteinExistence type="predicted"/>
<comment type="caution">
    <text evidence="1">The sequence shown here is derived from an EMBL/GenBank/DDBJ whole genome shotgun (WGS) entry which is preliminary data.</text>
</comment>
<accession>A0ABN0F7X7</accession>
<evidence type="ECO:0000313" key="2">
    <source>
        <dbReference type="Proteomes" id="UP000004980"/>
    </source>
</evidence>
<dbReference type="EMBL" id="AKAU01000261">
    <property type="protein sequence ID" value="EIM94721.1"/>
    <property type="molecule type" value="Genomic_DNA"/>
</dbReference>
<evidence type="ECO:0000313" key="1">
    <source>
        <dbReference type="EMBL" id="EIM94721.1"/>
    </source>
</evidence>